<dbReference type="Proteomes" id="UP000515511">
    <property type="component" value="Chromosome"/>
</dbReference>
<dbReference type="AlphaFoldDB" id="A0A7G6Y9V4"/>
<reference evidence="2" key="1">
    <citation type="submission" date="2019-09" db="EMBL/GenBank/DDBJ databases">
        <title>Antimicrobial potential of Antarctic Bacteria.</title>
        <authorList>
            <person name="Benaud N."/>
            <person name="Edwards R.J."/>
            <person name="Ferrari B.C."/>
        </authorList>
    </citation>
    <scope>NUCLEOTIDE SEQUENCE [LARGE SCALE GENOMIC DNA]</scope>
    <source>
        <strain evidence="2">INR9</strain>
    </source>
</reference>
<evidence type="ECO:0000313" key="2">
    <source>
        <dbReference type="Proteomes" id="UP000515511"/>
    </source>
</evidence>
<sequence>MSLDGEQRERTRGELATAYERAGWPVSRLASALNVGEDRVLAALAVDGAQPADVWLVRDALDAVLRSRGEEPGTWTELPESARASAEGWFGLRDAGEVARAVAAAD</sequence>
<dbReference type="EMBL" id="CP043641">
    <property type="protein sequence ID" value="QNE35269.1"/>
    <property type="molecule type" value="Genomic_DNA"/>
</dbReference>
<dbReference type="InterPro" id="IPR018757">
    <property type="entry name" value="DUF2316"/>
</dbReference>
<name>A0A7G6Y9V4_9MICO</name>
<accession>A0A7G6Y9V4</accession>
<gene>
    <name evidence="1" type="ORF">F1C12_09080</name>
</gene>
<protein>
    <submittedName>
        <fullName evidence="1">DUF2316 family protein</fullName>
    </submittedName>
</protein>
<dbReference type="Pfam" id="PF10078">
    <property type="entry name" value="DUF2316"/>
    <property type="match status" value="1"/>
</dbReference>
<proteinExistence type="predicted"/>
<dbReference type="RefSeq" id="WP_185278429.1">
    <property type="nucleotide sequence ID" value="NZ_CP043641.1"/>
</dbReference>
<organism evidence="1 2">
    <name type="scientific">Leifsonia shinshuensis</name>
    <dbReference type="NCBI Taxonomy" id="150026"/>
    <lineage>
        <taxon>Bacteria</taxon>
        <taxon>Bacillati</taxon>
        <taxon>Actinomycetota</taxon>
        <taxon>Actinomycetes</taxon>
        <taxon>Micrococcales</taxon>
        <taxon>Microbacteriaceae</taxon>
        <taxon>Leifsonia</taxon>
    </lineage>
</organism>
<dbReference type="KEGG" id="lse:F1C12_09080"/>
<evidence type="ECO:0000313" key="1">
    <source>
        <dbReference type="EMBL" id="QNE35269.1"/>
    </source>
</evidence>